<gene>
    <name evidence="1" type="ORF">CJ030_MR0G008822</name>
</gene>
<dbReference type="PANTHER" id="PTHR35123">
    <property type="entry name" value="OS07G0633900 PROTEIN-RELATED"/>
    <property type="match status" value="1"/>
</dbReference>
<dbReference type="EMBL" id="RXIC02000319">
    <property type="protein sequence ID" value="KAB1199977.1"/>
    <property type="molecule type" value="Genomic_DNA"/>
</dbReference>
<keyword evidence="2" id="KW-1185">Reference proteome</keyword>
<comment type="caution">
    <text evidence="1">The sequence shown here is derived from an EMBL/GenBank/DDBJ whole genome shotgun (WGS) entry which is preliminary data.</text>
</comment>
<evidence type="ECO:0000313" key="1">
    <source>
        <dbReference type="EMBL" id="KAB1199977.1"/>
    </source>
</evidence>
<accession>A0A6A1UJJ6</accession>
<dbReference type="Proteomes" id="UP000516437">
    <property type="component" value="Unassembled WGS sequence"/>
</dbReference>
<sequence length="112" mass="12993">MGFQDLVGGRLKWRYKKLTNTDEKVARPRRRWVQKMNGRLKGLRLTRPRKLTLKAFSMMVLQIRIARIYADIANRMNTDGVCPAIIFPNQWGLPVLSHASVCRKSVVSLNRI</sequence>
<name>A0A6A1UJJ6_9ROSI</name>
<organism evidence="1 2">
    <name type="scientific">Morella rubra</name>
    <name type="common">Chinese bayberry</name>
    <dbReference type="NCBI Taxonomy" id="262757"/>
    <lineage>
        <taxon>Eukaryota</taxon>
        <taxon>Viridiplantae</taxon>
        <taxon>Streptophyta</taxon>
        <taxon>Embryophyta</taxon>
        <taxon>Tracheophyta</taxon>
        <taxon>Spermatophyta</taxon>
        <taxon>Magnoliopsida</taxon>
        <taxon>eudicotyledons</taxon>
        <taxon>Gunneridae</taxon>
        <taxon>Pentapetalae</taxon>
        <taxon>rosids</taxon>
        <taxon>fabids</taxon>
        <taxon>Fagales</taxon>
        <taxon>Myricaceae</taxon>
        <taxon>Morella</taxon>
    </lineage>
</organism>
<proteinExistence type="predicted"/>
<protein>
    <submittedName>
        <fullName evidence="1">Uncharacterized protein</fullName>
    </submittedName>
</protein>
<evidence type="ECO:0000313" key="2">
    <source>
        <dbReference type="Proteomes" id="UP000516437"/>
    </source>
</evidence>
<reference evidence="1 2" key="1">
    <citation type="journal article" date="2019" name="Plant Biotechnol. J.">
        <title>The red bayberry genome and genetic basis of sex determination.</title>
        <authorList>
            <person name="Jia H.M."/>
            <person name="Jia H.J."/>
            <person name="Cai Q.L."/>
            <person name="Wang Y."/>
            <person name="Zhao H.B."/>
            <person name="Yang W.F."/>
            <person name="Wang G.Y."/>
            <person name="Li Y.H."/>
            <person name="Zhan D.L."/>
            <person name="Shen Y.T."/>
            <person name="Niu Q.F."/>
            <person name="Chang L."/>
            <person name="Qiu J."/>
            <person name="Zhao L."/>
            <person name="Xie H.B."/>
            <person name="Fu W.Y."/>
            <person name="Jin J."/>
            <person name="Li X.W."/>
            <person name="Jiao Y."/>
            <person name="Zhou C.C."/>
            <person name="Tu T."/>
            <person name="Chai C.Y."/>
            <person name="Gao J.L."/>
            <person name="Fan L.J."/>
            <person name="van de Weg E."/>
            <person name="Wang J.Y."/>
            <person name="Gao Z.S."/>
        </authorList>
    </citation>
    <scope>NUCLEOTIDE SEQUENCE [LARGE SCALE GENOMIC DNA]</scope>
    <source>
        <tissue evidence="1">Leaves</tissue>
    </source>
</reference>
<dbReference type="AlphaFoldDB" id="A0A6A1UJJ6"/>
<dbReference type="PANTHER" id="PTHR35123:SF3">
    <property type="entry name" value="TRANSMEMBRANE PROTEIN"/>
    <property type="match status" value="1"/>
</dbReference>
<dbReference type="OrthoDB" id="586794at2759"/>